<evidence type="ECO:0000256" key="4">
    <source>
        <dbReference type="ARBA" id="ARBA00022842"/>
    </source>
</evidence>
<dbReference type="eggNOG" id="COG1051">
    <property type="taxonomic scope" value="Bacteria"/>
</dbReference>
<dbReference type="PROSITE" id="PS51462">
    <property type="entry name" value="NUDIX"/>
    <property type="match status" value="1"/>
</dbReference>
<evidence type="ECO:0000259" key="6">
    <source>
        <dbReference type="PROSITE" id="PS51462"/>
    </source>
</evidence>
<keyword evidence="8" id="KW-1185">Reference proteome</keyword>
<feature type="domain" description="Nudix hydrolase" evidence="6">
    <location>
        <begin position="12"/>
        <end position="140"/>
    </location>
</feature>
<dbReference type="STRING" id="452652.KSE_32430"/>
<evidence type="ECO:0000256" key="3">
    <source>
        <dbReference type="ARBA" id="ARBA00022801"/>
    </source>
</evidence>
<reference evidence="7 8" key="1">
    <citation type="journal article" date="2010" name="DNA Res.">
        <title>Genome sequence of Kitasatospora setae NBRC 14216T: an evolutionary snapshot of the family Streptomycetaceae.</title>
        <authorList>
            <person name="Ichikawa N."/>
            <person name="Oguchi A."/>
            <person name="Ikeda H."/>
            <person name="Ishikawa J."/>
            <person name="Kitani S."/>
            <person name="Watanabe Y."/>
            <person name="Nakamura S."/>
            <person name="Katano Y."/>
            <person name="Kishi E."/>
            <person name="Sasagawa M."/>
            <person name="Ankai A."/>
            <person name="Fukui S."/>
            <person name="Hashimoto Y."/>
            <person name="Kamata S."/>
            <person name="Otoguro M."/>
            <person name="Tanikawa S."/>
            <person name="Nihira T."/>
            <person name="Horinouchi S."/>
            <person name="Ohnishi Y."/>
            <person name="Hayakawa M."/>
            <person name="Kuzuyama T."/>
            <person name="Arisawa A."/>
            <person name="Nomoto F."/>
            <person name="Miura H."/>
            <person name="Takahashi Y."/>
            <person name="Fujita N."/>
        </authorList>
    </citation>
    <scope>NUCLEOTIDE SEQUENCE [LARGE SCALE GENOMIC DNA]</scope>
    <source>
        <strain evidence="8">ATCC 33774 / DSM 43861 / JCM 3304 / KCC A-0304 / NBRC 14216 / KM-6054</strain>
    </source>
</reference>
<dbReference type="HOGENOM" id="CLU_116199_0_0_11"/>
<evidence type="ECO:0000256" key="1">
    <source>
        <dbReference type="ARBA" id="ARBA00001946"/>
    </source>
</evidence>
<name>E4NCX1_KITSK</name>
<comment type="cofactor">
    <cofactor evidence="1">
        <name>Mg(2+)</name>
        <dbReference type="ChEBI" id="CHEBI:18420"/>
    </cofactor>
</comment>
<dbReference type="InterPro" id="IPR015797">
    <property type="entry name" value="NUDIX_hydrolase-like_dom_sf"/>
</dbReference>
<dbReference type="SUPFAM" id="SSF55811">
    <property type="entry name" value="Nudix"/>
    <property type="match status" value="1"/>
</dbReference>
<dbReference type="InterPro" id="IPR000086">
    <property type="entry name" value="NUDIX_hydrolase_dom"/>
</dbReference>
<dbReference type="InterPro" id="IPR020476">
    <property type="entry name" value="Nudix_hydrolase"/>
</dbReference>
<dbReference type="PROSITE" id="PS00893">
    <property type="entry name" value="NUDIX_BOX"/>
    <property type="match status" value="1"/>
</dbReference>
<dbReference type="Pfam" id="PF00293">
    <property type="entry name" value="NUDIX"/>
    <property type="match status" value="1"/>
</dbReference>
<keyword evidence="4" id="KW-0460">Magnesium</keyword>
<dbReference type="KEGG" id="ksk:KSE_32430"/>
<dbReference type="Proteomes" id="UP000007076">
    <property type="component" value="Chromosome"/>
</dbReference>
<accession>E4NCX1</accession>
<gene>
    <name evidence="7" type="ordered locus">KSE_32430</name>
</gene>
<keyword evidence="3 5" id="KW-0378">Hydrolase</keyword>
<evidence type="ECO:0000256" key="5">
    <source>
        <dbReference type="RuleBase" id="RU003476"/>
    </source>
</evidence>
<evidence type="ECO:0000313" key="8">
    <source>
        <dbReference type="Proteomes" id="UP000007076"/>
    </source>
</evidence>
<protein>
    <recommendedName>
        <fullName evidence="6">Nudix hydrolase domain-containing protein</fullName>
    </recommendedName>
</protein>
<evidence type="ECO:0000313" key="7">
    <source>
        <dbReference type="EMBL" id="BAJ29052.1"/>
    </source>
</evidence>
<organism evidence="7 8">
    <name type="scientific">Kitasatospora setae (strain ATCC 33774 / DSM 43861 / JCM 3304 / KCC A-0304 / NBRC 14216 / KM-6054)</name>
    <name type="common">Streptomyces setae</name>
    <dbReference type="NCBI Taxonomy" id="452652"/>
    <lineage>
        <taxon>Bacteria</taxon>
        <taxon>Bacillati</taxon>
        <taxon>Actinomycetota</taxon>
        <taxon>Actinomycetes</taxon>
        <taxon>Kitasatosporales</taxon>
        <taxon>Streptomycetaceae</taxon>
        <taxon>Kitasatospora</taxon>
    </lineage>
</organism>
<dbReference type="AlphaFoldDB" id="E4NCX1"/>
<dbReference type="EMBL" id="AP010968">
    <property type="protein sequence ID" value="BAJ29052.1"/>
    <property type="molecule type" value="Genomic_DNA"/>
</dbReference>
<dbReference type="PATRIC" id="fig|452652.3.peg.3253"/>
<dbReference type="InterPro" id="IPR020084">
    <property type="entry name" value="NUDIX_hydrolase_CS"/>
</dbReference>
<sequence>MSDSQPQEVVAQPRTAAGVLFFDEDDRVLLVKPTYKPGWEIPGGYLHAGETPSEGAAREVKEELGITPPIGRLLVADWAPHPTEGDKLLFVFDGGVLPAHELDRIAVDQVEVGGYAFHTTAQLDELLIPRLARRVDAACAARTRSETVYLEHGATRP</sequence>
<dbReference type="Gene3D" id="3.90.79.10">
    <property type="entry name" value="Nucleoside Triphosphate Pyrophosphohydrolase"/>
    <property type="match status" value="1"/>
</dbReference>
<dbReference type="CDD" id="cd18876">
    <property type="entry name" value="NUDIX_Hydrolase"/>
    <property type="match status" value="1"/>
</dbReference>
<dbReference type="PANTHER" id="PTHR43046:SF12">
    <property type="entry name" value="GDP-MANNOSE MANNOSYL HYDROLASE"/>
    <property type="match status" value="1"/>
</dbReference>
<comment type="similarity">
    <text evidence="2 5">Belongs to the Nudix hydrolase family.</text>
</comment>
<dbReference type="PRINTS" id="PR00502">
    <property type="entry name" value="NUDIXFAMILY"/>
</dbReference>
<proteinExistence type="inferred from homology"/>
<dbReference type="RefSeq" id="WP_014136359.1">
    <property type="nucleotide sequence ID" value="NC_016109.1"/>
</dbReference>
<evidence type="ECO:0000256" key="2">
    <source>
        <dbReference type="ARBA" id="ARBA00005582"/>
    </source>
</evidence>
<dbReference type="PANTHER" id="PTHR43046">
    <property type="entry name" value="GDP-MANNOSE MANNOSYL HYDROLASE"/>
    <property type="match status" value="1"/>
</dbReference>
<dbReference type="GO" id="GO:0016787">
    <property type="term" value="F:hydrolase activity"/>
    <property type="evidence" value="ECO:0007669"/>
    <property type="project" value="UniProtKB-KW"/>
</dbReference>